<dbReference type="InterPro" id="IPR010982">
    <property type="entry name" value="Lambda_DNA-bd_dom_sf"/>
</dbReference>
<reference evidence="1 2" key="1">
    <citation type="submission" date="2019-01" db="EMBL/GenBank/DDBJ databases">
        <title>Draft genome sequences of the type strains of six Macrococcus species.</title>
        <authorList>
            <person name="Mazhar S."/>
            <person name="Altermann E."/>
            <person name="Hill C."/>
            <person name="Mcauliffe O."/>
        </authorList>
    </citation>
    <scope>NUCLEOTIDE SEQUENCE [LARGE SCALE GENOMIC DNA]</scope>
    <source>
        <strain evidence="1 2">CCM4811</strain>
    </source>
</reference>
<proteinExistence type="predicted"/>
<evidence type="ECO:0000313" key="2">
    <source>
        <dbReference type="Proteomes" id="UP000295310"/>
    </source>
</evidence>
<feature type="non-terminal residue" evidence="1">
    <location>
        <position position="1"/>
    </location>
</feature>
<gene>
    <name evidence="1" type="ORF">ERX27_11200</name>
</gene>
<organism evidence="1 2">
    <name type="scientific">Macrococcus brunensis</name>
    <dbReference type="NCBI Taxonomy" id="198483"/>
    <lineage>
        <taxon>Bacteria</taxon>
        <taxon>Bacillati</taxon>
        <taxon>Bacillota</taxon>
        <taxon>Bacilli</taxon>
        <taxon>Bacillales</taxon>
        <taxon>Staphylococcaceae</taxon>
        <taxon>Macrococcus</taxon>
    </lineage>
</organism>
<accession>A0A4R6BAI2</accession>
<protein>
    <submittedName>
        <fullName evidence="1">IS481-like element IS481 family transposase</fullName>
    </submittedName>
</protein>
<evidence type="ECO:0000313" key="1">
    <source>
        <dbReference type="EMBL" id="TDL93291.1"/>
    </source>
</evidence>
<dbReference type="Gene3D" id="1.10.260.40">
    <property type="entry name" value="lambda repressor-like DNA-binding domains"/>
    <property type="match status" value="1"/>
</dbReference>
<dbReference type="Proteomes" id="UP000295310">
    <property type="component" value="Unassembled WGS sequence"/>
</dbReference>
<dbReference type="GO" id="GO:0003677">
    <property type="term" value="F:DNA binding"/>
    <property type="evidence" value="ECO:0007669"/>
    <property type="project" value="InterPro"/>
</dbReference>
<name>A0A4R6BAI2_9STAP</name>
<dbReference type="Pfam" id="PF13384">
    <property type="entry name" value="HTH_23"/>
    <property type="match status" value="1"/>
</dbReference>
<comment type="caution">
    <text evidence="1">The sequence shown here is derived from an EMBL/GenBank/DDBJ whole genome shotgun (WGS) entry which is preliminary data.</text>
</comment>
<feature type="non-terminal residue" evidence="1">
    <location>
        <position position="142"/>
    </location>
</feature>
<dbReference type="EMBL" id="SCWA01000057">
    <property type="protein sequence ID" value="TDL93291.1"/>
    <property type="molecule type" value="Genomic_DNA"/>
</dbReference>
<dbReference type="AlphaFoldDB" id="A0A4R6BAI2"/>
<keyword evidence="2" id="KW-1185">Reference proteome</keyword>
<sequence length="142" mass="15560">SRPTVSPRAIAPAKALAIVELRRKRLTQARIAQALGVSASTVSRVLARAGLSHLADLEPAEPVVRYEPQAPGDLLHIDIKKLGRIQRPGHRVTGNRRDTVEGAGWDFVFVAIDDHARVAFTDIHPDERFPSAVQFLKDAVAY</sequence>